<evidence type="ECO:0000313" key="2">
    <source>
        <dbReference type="EMBL" id="KAH9371796.1"/>
    </source>
</evidence>
<feature type="domain" description="PiggyBac transposable element-derived protein" evidence="1">
    <location>
        <begin position="1"/>
        <end position="72"/>
    </location>
</feature>
<organism evidence="2 3">
    <name type="scientific">Haemaphysalis longicornis</name>
    <name type="common">Bush tick</name>
    <dbReference type="NCBI Taxonomy" id="44386"/>
    <lineage>
        <taxon>Eukaryota</taxon>
        <taxon>Metazoa</taxon>
        <taxon>Ecdysozoa</taxon>
        <taxon>Arthropoda</taxon>
        <taxon>Chelicerata</taxon>
        <taxon>Arachnida</taxon>
        <taxon>Acari</taxon>
        <taxon>Parasitiformes</taxon>
        <taxon>Ixodida</taxon>
        <taxon>Ixodoidea</taxon>
        <taxon>Ixodidae</taxon>
        <taxon>Haemaphysalinae</taxon>
        <taxon>Haemaphysalis</taxon>
    </lineage>
</organism>
<dbReference type="InterPro" id="IPR029526">
    <property type="entry name" value="PGBD"/>
</dbReference>
<keyword evidence="3" id="KW-1185">Reference proteome</keyword>
<comment type="caution">
    <text evidence="2">The sequence shown here is derived from an EMBL/GenBank/DDBJ whole genome shotgun (WGS) entry which is preliminary data.</text>
</comment>
<dbReference type="VEuPathDB" id="VectorBase:HLOH_056367"/>
<sequence>MKKGEIESLHTDTLLAFKWCDKREVTALASMHGPHMQDSDKVDRVTGEKKKRPACVLDYPKKMGLVDRVDMRLSFSVSGKF</sequence>
<dbReference type="OrthoDB" id="6515644at2759"/>
<dbReference type="Proteomes" id="UP000821853">
    <property type="component" value="Chromosome 3"/>
</dbReference>
<proteinExistence type="predicted"/>
<dbReference type="AlphaFoldDB" id="A0A9J6GBK1"/>
<evidence type="ECO:0000259" key="1">
    <source>
        <dbReference type="Pfam" id="PF13843"/>
    </source>
</evidence>
<accession>A0A9J6GBK1</accession>
<dbReference type="EMBL" id="JABSTR010000005">
    <property type="protein sequence ID" value="KAH9371796.1"/>
    <property type="molecule type" value="Genomic_DNA"/>
</dbReference>
<dbReference type="Pfam" id="PF13843">
    <property type="entry name" value="DDE_Tnp_1_7"/>
    <property type="match status" value="1"/>
</dbReference>
<evidence type="ECO:0000313" key="3">
    <source>
        <dbReference type="Proteomes" id="UP000821853"/>
    </source>
</evidence>
<protein>
    <recommendedName>
        <fullName evidence="1">PiggyBac transposable element-derived protein domain-containing protein</fullName>
    </recommendedName>
</protein>
<reference evidence="2 3" key="1">
    <citation type="journal article" date="2020" name="Cell">
        <title>Large-Scale Comparative Analyses of Tick Genomes Elucidate Their Genetic Diversity and Vector Capacities.</title>
        <authorList>
            <consortium name="Tick Genome and Microbiome Consortium (TIGMIC)"/>
            <person name="Jia N."/>
            <person name="Wang J."/>
            <person name="Shi W."/>
            <person name="Du L."/>
            <person name="Sun Y."/>
            <person name="Zhan W."/>
            <person name="Jiang J.F."/>
            <person name="Wang Q."/>
            <person name="Zhang B."/>
            <person name="Ji P."/>
            <person name="Bell-Sakyi L."/>
            <person name="Cui X.M."/>
            <person name="Yuan T.T."/>
            <person name="Jiang B.G."/>
            <person name="Yang W.F."/>
            <person name="Lam T.T."/>
            <person name="Chang Q.C."/>
            <person name="Ding S.J."/>
            <person name="Wang X.J."/>
            <person name="Zhu J.G."/>
            <person name="Ruan X.D."/>
            <person name="Zhao L."/>
            <person name="Wei J.T."/>
            <person name="Ye R.Z."/>
            <person name="Que T.C."/>
            <person name="Du C.H."/>
            <person name="Zhou Y.H."/>
            <person name="Cheng J.X."/>
            <person name="Dai P.F."/>
            <person name="Guo W.B."/>
            <person name="Han X.H."/>
            <person name="Huang E.J."/>
            <person name="Li L.F."/>
            <person name="Wei W."/>
            <person name="Gao Y.C."/>
            <person name="Liu J.Z."/>
            <person name="Shao H.Z."/>
            <person name="Wang X."/>
            <person name="Wang C.C."/>
            <person name="Yang T.C."/>
            <person name="Huo Q.B."/>
            <person name="Li W."/>
            <person name="Chen H.Y."/>
            <person name="Chen S.E."/>
            <person name="Zhou L.G."/>
            <person name="Ni X.B."/>
            <person name="Tian J.H."/>
            <person name="Sheng Y."/>
            <person name="Liu T."/>
            <person name="Pan Y.S."/>
            <person name="Xia L.Y."/>
            <person name="Li J."/>
            <person name="Zhao F."/>
            <person name="Cao W.C."/>
        </authorList>
    </citation>
    <scope>NUCLEOTIDE SEQUENCE [LARGE SCALE GENOMIC DNA]</scope>
    <source>
        <strain evidence="2">HaeL-2018</strain>
    </source>
</reference>
<gene>
    <name evidence="2" type="ORF">HPB48_000080</name>
</gene>
<name>A0A9J6GBK1_HAELO</name>